<dbReference type="EMBL" id="JAGFNK010000158">
    <property type="protein sequence ID" value="KAI9463390.1"/>
    <property type="molecule type" value="Genomic_DNA"/>
</dbReference>
<name>A0ACC0U782_9AGAM</name>
<organism evidence="1 2">
    <name type="scientific">Russula earlei</name>
    <dbReference type="NCBI Taxonomy" id="71964"/>
    <lineage>
        <taxon>Eukaryota</taxon>
        <taxon>Fungi</taxon>
        <taxon>Dikarya</taxon>
        <taxon>Basidiomycota</taxon>
        <taxon>Agaricomycotina</taxon>
        <taxon>Agaricomycetes</taxon>
        <taxon>Russulales</taxon>
        <taxon>Russulaceae</taxon>
        <taxon>Russula</taxon>
    </lineage>
</organism>
<proteinExistence type="predicted"/>
<evidence type="ECO:0000313" key="2">
    <source>
        <dbReference type="Proteomes" id="UP001207468"/>
    </source>
</evidence>
<sequence length="492" mass="53457">MEPVTIPPTPITRLATTVLPLTDSTPSFTIQAINKSFKHQYANIYFVRLRHLKPCVEKEAIKRWKNVPGSPKLIPRVLDVIKGQICLIIGTVYMDMPLKPNVLEDVGRDHTIPAPPPREKIHSQEDRVMLEDESGRIRLIGKILEDTPLVTGVIVGVLGAETSSGDFEAIDLCFPGMAPQDDDGMDIDDFPGTSTDSDSGARDGYIAFVSGLDVGSSPRSEAQTQVLVEYLSGACGGLDDQRFASQISRLVVLGNSLAPLGPTGGAVEEGKEKEDRKSRRHGDDNTSFSPHPIRNLSAHLHDLSQSVAIHVLPGESDPSGSILPQQALPRAMFGHASSFASFSCETNPTYIRLAAGTHGSDGQIHSSRTGRIRTILATSGQPLNDMSKYVPTVPTTGLKLAEATLRWRHIAPTAPDTLWCHPFFTIDPFIIAETPDIYAIGCQPRFATRLVTEGKYRSRVILVPSFAETGILVLVCLKSLDVRIVNILAHSP</sequence>
<comment type="caution">
    <text evidence="1">The sequence shown here is derived from an EMBL/GenBank/DDBJ whole genome shotgun (WGS) entry which is preliminary data.</text>
</comment>
<reference evidence="1" key="1">
    <citation type="submission" date="2021-03" db="EMBL/GenBank/DDBJ databases">
        <title>Evolutionary priming and transition to the ectomycorrhizal habit in an iconic lineage of mushroom-forming fungi: is preadaptation a requirement?</title>
        <authorList>
            <consortium name="DOE Joint Genome Institute"/>
            <person name="Looney B.P."/>
            <person name="Miyauchi S."/>
            <person name="Morin E."/>
            <person name="Drula E."/>
            <person name="Courty P.E."/>
            <person name="Chicoki N."/>
            <person name="Fauchery L."/>
            <person name="Kohler A."/>
            <person name="Kuo A."/>
            <person name="LaButti K."/>
            <person name="Pangilinan J."/>
            <person name="Lipzen A."/>
            <person name="Riley R."/>
            <person name="Andreopoulos W."/>
            <person name="He G."/>
            <person name="Johnson J."/>
            <person name="Barry K.W."/>
            <person name="Grigoriev I.V."/>
            <person name="Nagy L."/>
            <person name="Hibbett D."/>
            <person name="Henrissat B."/>
            <person name="Matheny P.B."/>
            <person name="Labbe J."/>
            <person name="Martin A.F."/>
        </authorList>
    </citation>
    <scope>NUCLEOTIDE SEQUENCE</scope>
    <source>
        <strain evidence="1">BPL698</strain>
    </source>
</reference>
<accession>A0ACC0U782</accession>
<gene>
    <name evidence="1" type="ORF">F5148DRAFT_1211425</name>
</gene>
<evidence type="ECO:0000313" key="1">
    <source>
        <dbReference type="EMBL" id="KAI9463390.1"/>
    </source>
</evidence>
<keyword evidence="2" id="KW-1185">Reference proteome</keyword>
<dbReference type="Proteomes" id="UP001207468">
    <property type="component" value="Unassembled WGS sequence"/>
</dbReference>
<protein>
    <submittedName>
        <fullName evidence="1">DNA polymerase alpha/epsilon subunit B-domain-containing protein</fullName>
    </submittedName>
</protein>